<reference evidence="2" key="1">
    <citation type="journal article" date="2022" name="bioRxiv">
        <title>Sequencing and chromosome-scale assembly of the giantPleurodeles waltlgenome.</title>
        <authorList>
            <person name="Brown T."/>
            <person name="Elewa A."/>
            <person name="Iarovenko S."/>
            <person name="Subramanian E."/>
            <person name="Araus A.J."/>
            <person name="Petzold A."/>
            <person name="Susuki M."/>
            <person name="Suzuki K.-i.T."/>
            <person name="Hayashi T."/>
            <person name="Toyoda A."/>
            <person name="Oliveira C."/>
            <person name="Osipova E."/>
            <person name="Leigh N.D."/>
            <person name="Simon A."/>
            <person name="Yun M.H."/>
        </authorList>
    </citation>
    <scope>NUCLEOTIDE SEQUENCE</scope>
    <source>
        <strain evidence="2">20211129_DDA</strain>
        <tissue evidence="2">Liver</tissue>
    </source>
</reference>
<accession>A0AAV7QGX3</accession>
<feature type="chain" id="PRO_5043653155" description="NADP-dependent oxidoreductase domain-containing protein" evidence="1">
    <location>
        <begin position="22"/>
        <end position="91"/>
    </location>
</feature>
<dbReference type="Gene3D" id="3.20.20.100">
    <property type="entry name" value="NADP-dependent oxidoreductase domain"/>
    <property type="match status" value="1"/>
</dbReference>
<dbReference type="EMBL" id="JANPWB010000010">
    <property type="protein sequence ID" value="KAJ1139836.1"/>
    <property type="molecule type" value="Genomic_DNA"/>
</dbReference>
<comment type="caution">
    <text evidence="2">The sequence shown here is derived from an EMBL/GenBank/DDBJ whole genome shotgun (WGS) entry which is preliminary data.</text>
</comment>
<evidence type="ECO:0008006" key="4">
    <source>
        <dbReference type="Google" id="ProtNLM"/>
    </source>
</evidence>
<protein>
    <recommendedName>
        <fullName evidence="4">NADP-dependent oxidoreductase domain-containing protein</fullName>
    </recommendedName>
</protein>
<evidence type="ECO:0000256" key="1">
    <source>
        <dbReference type="SAM" id="SignalP"/>
    </source>
</evidence>
<feature type="signal peptide" evidence="1">
    <location>
        <begin position="1"/>
        <end position="21"/>
    </location>
</feature>
<evidence type="ECO:0000313" key="3">
    <source>
        <dbReference type="Proteomes" id="UP001066276"/>
    </source>
</evidence>
<dbReference type="InterPro" id="IPR036812">
    <property type="entry name" value="NAD(P)_OxRdtase_dom_sf"/>
</dbReference>
<evidence type="ECO:0000313" key="2">
    <source>
        <dbReference type="EMBL" id="KAJ1139836.1"/>
    </source>
</evidence>
<dbReference type="SUPFAM" id="SSF51430">
    <property type="entry name" value="NAD(P)-linked oxidoreductase"/>
    <property type="match status" value="1"/>
</dbReference>
<sequence>MSRLASLLAVMARSLLTTVLGNMAFGSSLDQSGSAEVLHKFLPRGFDQLDTAYMYGDSETECVLRAMGVGLQGNIHAGAFGLYTVQASYPI</sequence>
<dbReference type="Proteomes" id="UP001066276">
    <property type="component" value="Chromosome 6"/>
</dbReference>
<gene>
    <name evidence="2" type="ORF">NDU88_006200</name>
</gene>
<proteinExistence type="predicted"/>
<keyword evidence="1" id="KW-0732">Signal</keyword>
<dbReference type="AlphaFoldDB" id="A0AAV7QGX3"/>
<organism evidence="2 3">
    <name type="scientific">Pleurodeles waltl</name>
    <name type="common">Iberian ribbed newt</name>
    <dbReference type="NCBI Taxonomy" id="8319"/>
    <lineage>
        <taxon>Eukaryota</taxon>
        <taxon>Metazoa</taxon>
        <taxon>Chordata</taxon>
        <taxon>Craniata</taxon>
        <taxon>Vertebrata</taxon>
        <taxon>Euteleostomi</taxon>
        <taxon>Amphibia</taxon>
        <taxon>Batrachia</taxon>
        <taxon>Caudata</taxon>
        <taxon>Salamandroidea</taxon>
        <taxon>Salamandridae</taxon>
        <taxon>Pleurodelinae</taxon>
        <taxon>Pleurodeles</taxon>
    </lineage>
</organism>
<keyword evidence="3" id="KW-1185">Reference proteome</keyword>
<name>A0AAV7QGX3_PLEWA</name>